<feature type="transmembrane region" description="Helical" evidence="5">
    <location>
        <begin position="64"/>
        <end position="85"/>
    </location>
</feature>
<organism evidence="6">
    <name type="scientific">Lygus hesperus</name>
    <name type="common">Western plant bug</name>
    <dbReference type="NCBI Taxonomy" id="30085"/>
    <lineage>
        <taxon>Eukaryota</taxon>
        <taxon>Metazoa</taxon>
        <taxon>Ecdysozoa</taxon>
        <taxon>Arthropoda</taxon>
        <taxon>Hexapoda</taxon>
        <taxon>Insecta</taxon>
        <taxon>Pterygota</taxon>
        <taxon>Neoptera</taxon>
        <taxon>Paraneoptera</taxon>
        <taxon>Hemiptera</taxon>
        <taxon>Heteroptera</taxon>
        <taxon>Panheteroptera</taxon>
        <taxon>Cimicomorpha</taxon>
        <taxon>Miridae</taxon>
        <taxon>Mirini</taxon>
        <taxon>Lygus</taxon>
    </lineage>
</organism>
<keyword evidence="3 5" id="KW-1133">Transmembrane helix</keyword>
<dbReference type="InterPro" id="IPR005828">
    <property type="entry name" value="MFS_sugar_transport-like"/>
</dbReference>
<proteinExistence type="predicted"/>
<keyword evidence="2 5" id="KW-0812">Transmembrane</keyword>
<evidence type="ECO:0000256" key="4">
    <source>
        <dbReference type="ARBA" id="ARBA00023136"/>
    </source>
</evidence>
<gene>
    <name evidence="6" type="primary">Tret1_65</name>
    <name evidence="6" type="ORF">CM83_105443</name>
</gene>
<dbReference type="GO" id="GO:0016020">
    <property type="term" value="C:membrane"/>
    <property type="evidence" value="ECO:0007669"/>
    <property type="project" value="UniProtKB-SubCell"/>
</dbReference>
<evidence type="ECO:0000256" key="3">
    <source>
        <dbReference type="ARBA" id="ARBA00022989"/>
    </source>
</evidence>
<comment type="subcellular location">
    <subcellularLocation>
        <location evidence="1">Membrane</location>
    </subcellularLocation>
</comment>
<name>A0A0A9VUR2_LYGHE</name>
<dbReference type="AlphaFoldDB" id="A0A0A9VUR2"/>
<dbReference type="EMBL" id="GBHO01044160">
    <property type="protein sequence ID" value="JAF99443.1"/>
    <property type="molecule type" value="Transcribed_RNA"/>
</dbReference>
<reference evidence="6" key="2">
    <citation type="submission" date="2014-07" db="EMBL/GenBank/DDBJ databases">
        <authorList>
            <person name="Hull J."/>
        </authorList>
    </citation>
    <scope>NUCLEOTIDE SEQUENCE</scope>
</reference>
<dbReference type="Gene3D" id="1.20.1250.20">
    <property type="entry name" value="MFS general substrate transporter like domains"/>
    <property type="match status" value="1"/>
</dbReference>
<dbReference type="GO" id="GO:0022857">
    <property type="term" value="F:transmembrane transporter activity"/>
    <property type="evidence" value="ECO:0007669"/>
    <property type="project" value="InterPro"/>
</dbReference>
<protein>
    <submittedName>
        <fullName evidence="6">Facilitated trehalose transporter Tret1</fullName>
    </submittedName>
</protein>
<accession>A0A0A9VUR2</accession>
<feature type="transmembrane region" description="Helical" evidence="5">
    <location>
        <begin position="36"/>
        <end position="58"/>
    </location>
</feature>
<dbReference type="Pfam" id="PF00083">
    <property type="entry name" value="Sugar_tr"/>
    <property type="match status" value="1"/>
</dbReference>
<feature type="non-terminal residue" evidence="6">
    <location>
        <position position="110"/>
    </location>
</feature>
<keyword evidence="4 5" id="KW-0472">Membrane</keyword>
<reference evidence="6" key="1">
    <citation type="journal article" date="2014" name="PLoS ONE">
        <title>Transcriptome-Based Identification of ABC Transporters in the Western Tarnished Plant Bug Lygus hesperus.</title>
        <authorList>
            <person name="Hull J.J."/>
            <person name="Chaney K."/>
            <person name="Geib S.M."/>
            <person name="Fabrick J.A."/>
            <person name="Brent C.S."/>
            <person name="Walsh D."/>
            <person name="Lavine L.C."/>
        </authorList>
    </citation>
    <scope>NUCLEOTIDE SEQUENCE</scope>
</reference>
<evidence type="ECO:0000256" key="5">
    <source>
        <dbReference type="SAM" id="Phobius"/>
    </source>
</evidence>
<dbReference type="InterPro" id="IPR036259">
    <property type="entry name" value="MFS_trans_sf"/>
</dbReference>
<sequence length="110" mass="11651">WVCAVLCTYTWANQMNLAAGEVVSGEISSNDMRGMLLAIGGTARVLTLIVCLQINTVLSSSSHYGISVFHGVCCIVGVIVVTYLLPETHGKTLADIWEEMAGTKVSSEGS</sequence>
<evidence type="ECO:0000256" key="1">
    <source>
        <dbReference type="ARBA" id="ARBA00004370"/>
    </source>
</evidence>
<evidence type="ECO:0000256" key="2">
    <source>
        <dbReference type="ARBA" id="ARBA00022692"/>
    </source>
</evidence>
<dbReference type="SUPFAM" id="SSF103473">
    <property type="entry name" value="MFS general substrate transporter"/>
    <property type="match status" value="1"/>
</dbReference>
<feature type="non-terminal residue" evidence="6">
    <location>
        <position position="1"/>
    </location>
</feature>
<evidence type="ECO:0000313" key="6">
    <source>
        <dbReference type="EMBL" id="JAF99443.1"/>
    </source>
</evidence>